<dbReference type="Pfam" id="PF08450">
    <property type="entry name" value="SGL"/>
    <property type="match status" value="1"/>
</dbReference>
<comment type="caution">
    <text evidence="4">The sequence shown here is derived from an EMBL/GenBank/DDBJ whole genome shotgun (WGS) entry which is preliminary data.</text>
</comment>
<feature type="transmembrane region" description="Helical" evidence="2">
    <location>
        <begin position="31"/>
        <end position="49"/>
    </location>
</feature>
<name>A0AA38RRX1_9PEZI</name>
<feature type="domain" description="SMP-30/Gluconolactonase/LRE-like region" evidence="3">
    <location>
        <begin position="141"/>
        <end position="420"/>
    </location>
</feature>
<feature type="region of interest" description="Disordered" evidence="1">
    <location>
        <begin position="1"/>
        <end position="25"/>
    </location>
</feature>
<reference evidence="4" key="1">
    <citation type="submission" date="2022-07" db="EMBL/GenBank/DDBJ databases">
        <title>Fungi with potential for degradation of polypropylene.</title>
        <authorList>
            <person name="Gostincar C."/>
        </authorList>
    </citation>
    <scope>NUCLEOTIDE SEQUENCE</scope>
    <source>
        <strain evidence="4">EXF-13308</strain>
    </source>
</reference>
<dbReference type="InterPro" id="IPR052988">
    <property type="entry name" value="Oryzine_lactonohydrolase"/>
</dbReference>
<evidence type="ECO:0000259" key="3">
    <source>
        <dbReference type="Pfam" id="PF08450"/>
    </source>
</evidence>
<keyword evidence="5" id="KW-1185">Reference proteome</keyword>
<dbReference type="AlphaFoldDB" id="A0AA38RRX1"/>
<dbReference type="PANTHER" id="PTHR47064">
    <property type="entry name" value="PUTATIVE (AFU_ORTHOLOGUE AFUA_1G08990)-RELATED"/>
    <property type="match status" value="1"/>
</dbReference>
<accession>A0AA38RRX1</accession>
<dbReference type="InterPro" id="IPR013658">
    <property type="entry name" value="SGL"/>
</dbReference>
<dbReference type="InterPro" id="IPR011042">
    <property type="entry name" value="6-blade_b-propeller_TolB-like"/>
</dbReference>
<proteinExistence type="predicted"/>
<feature type="compositionally biased region" description="Polar residues" evidence="1">
    <location>
        <begin position="1"/>
        <end position="10"/>
    </location>
</feature>
<keyword evidence="2" id="KW-1133">Transmembrane helix</keyword>
<keyword evidence="2" id="KW-0472">Membrane</keyword>
<evidence type="ECO:0000313" key="4">
    <source>
        <dbReference type="EMBL" id="KAJ9149415.1"/>
    </source>
</evidence>
<gene>
    <name evidence="4" type="ORF">NKR23_g4386</name>
</gene>
<evidence type="ECO:0000256" key="2">
    <source>
        <dbReference type="SAM" id="Phobius"/>
    </source>
</evidence>
<dbReference type="Proteomes" id="UP001174694">
    <property type="component" value="Unassembled WGS sequence"/>
</dbReference>
<dbReference type="PANTHER" id="PTHR47064:SF2">
    <property type="entry name" value="SMP-30_GLUCONOLACTONASE_LRE-LIKE REGION DOMAIN-CONTAINING PROTEIN-RELATED"/>
    <property type="match status" value="1"/>
</dbReference>
<sequence>MSSTSKQTSARGAAAGKSQSSKTETRNFRKTVLSMLFPGALVLGAALLFQSRQNARPGVVCDAGIPAQAQIIDQRSFNALSTVPPPSVANGSQVFRPPGIEEGALRSKPFHVYDPEFLSIIGCDPTLTVIARSEEDPLFHEAVVWFPPTDEVFFVQNAGAKAAGTGMAKSAIIQKISLSEAQAVSSTSDTAGEVVVTTVDSAPTVMNPNGGTNYKGNIIFAAEGQGEAIPSALYLMNPYPPYNTTVLLNNFFGRQFNSINDVAVHPRNKEIYFTDSLYGFLQDFRPAPGIQNQVYRFNEATGAVSVIADGFGIPNGLTFSPDGSYAYVTDTGTNLGFYGRNYSSPAAIYRFDVRDDGTWENRKVFAFIASGVPDGVHCDADGNLYAGCGDGVQVFSPSGKLLGKIYLGATAANFQFAGDGRMVICAETELYYATLGASGAPIDERV</sequence>
<keyword evidence="2" id="KW-0812">Transmembrane</keyword>
<protein>
    <submittedName>
        <fullName evidence="4">Lactonohydrolase</fullName>
    </submittedName>
</protein>
<dbReference type="EMBL" id="JANBVO010000010">
    <property type="protein sequence ID" value="KAJ9149415.1"/>
    <property type="molecule type" value="Genomic_DNA"/>
</dbReference>
<evidence type="ECO:0000313" key="5">
    <source>
        <dbReference type="Proteomes" id="UP001174694"/>
    </source>
</evidence>
<evidence type="ECO:0000256" key="1">
    <source>
        <dbReference type="SAM" id="MobiDB-lite"/>
    </source>
</evidence>
<organism evidence="4 5">
    <name type="scientific">Pleurostoma richardsiae</name>
    <dbReference type="NCBI Taxonomy" id="41990"/>
    <lineage>
        <taxon>Eukaryota</taxon>
        <taxon>Fungi</taxon>
        <taxon>Dikarya</taxon>
        <taxon>Ascomycota</taxon>
        <taxon>Pezizomycotina</taxon>
        <taxon>Sordariomycetes</taxon>
        <taxon>Sordariomycetidae</taxon>
        <taxon>Calosphaeriales</taxon>
        <taxon>Pleurostomataceae</taxon>
        <taxon>Pleurostoma</taxon>
    </lineage>
</organism>
<dbReference type="Gene3D" id="2.120.10.30">
    <property type="entry name" value="TolB, C-terminal domain"/>
    <property type="match status" value="1"/>
</dbReference>
<dbReference type="SUPFAM" id="SSF63829">
    <property type="entry name" value="Calcium-dependent phosphotriesterase"/>
    <property type="match status" value="1"/>
</dbReference>